<gene>
    <name evidence="1" type="ORF">D9O36_08150</name>
</gene>
<dbReference type="OrthoDB" id="867741at2"/>
<evidence type="ECO:0000313" key="1">
    <source>
        <dbReference type="EMBL" id="MUH35807.1"/>
    </source>
</evidence>
<evidence type="ECO:0008006" key="3">
    <source>
        <dbReference type="Google" id="ProtNLM"/>
    </source>
</evidence>
<protein>
    <recommendedName>
        <fullName evidence="3">LVIVD repeat-containing protein</fullName>
    </recommendedName>
</protein>
<dbReference type="RefSeq" id="WP_038236420.1">
    <property type="nucleotide sequence ID" value="NZ_RCNR01000011.1"/>
</dbReference>
<proteinExistence type="predicted"/>
<dbReference type="EMBL" id="RCNR01000011">
    <property type="protein sequence ID" value="MUH35807.1"/>
    <property type="molecule type" value="Genomic_DNA"/>
</dbReference>
<organism evidence="1 2">
    <name type="scientific">Zobellia amurskyensis</name>
    <dbReference type="NCBI Taxonomy" id="248905"/>
    <lineage>
        <taxon>Bacteria</taxon>
        <taxon>Pseudomonadati</taxon>
        <taxon>Bacteroidota</taxon>
        <taxon>Flavobacteriia</taxon>
        <taxon>Flavobacteriales</taxon>
        <taxon>Flavobacteriaceae</taxon>
        <taxon>Zobellia</taxon>
    </lineage>
</organism>
<evidence type="ECO:0000313" key="2">
    <source>
        <dbReference type="Proteomes" id="UP000540519"/>
    </source>
</evidence>
<keyword evidence="2" id="KW-1185">Reference proteome</keyword>
<dbReference type="InterPro" id="IPR015943">
    <property type="entry name" value="WD40/YVTN_repeat-like_dom_sf"/>
</dbReference>
<dbReference type="PROSITE" id="PS51257">
    <property type="entry name" value="PROKAR_LIPOPROTEIN"/>
    <property type="match status" value="1"/>
</dbReference>
<dbReference type="AlphaFoldDB" id="A0A7X2ZSY5"/>
<accession>A0A7X2ZSY5</accession>
<comment type="caution">
    <text evidence="1">The sequence shown here is derived from an EMBL/GenBank/DDBJ whole genome shotgun (WGS) entry which is preliminary data.</text>
</comment>
<dbReference type="Gene3D" id="2.130.10.10">
    <property type="entry name" value="YVTN repeat-like/Quinoprotein amine dehydrogenase"/>
    <property type="match status" value="1"/>
</dbReference>
<dbReference type="Proteomes" id="UP000540519">
    <property type="component" value="Unassembled WGS sequence"/>
</dbReference>
<name>A0A7X2ZSY5_9FLAO</name>
<reference evidence="1 2" key="1">
    <citation type="journal article" date="2019" name="Mar. Drugs">
        <title>Comparative Genomics and CAZyme Genome Repertoires of Marine Zobellia amurskyensis KMM 3526(T) and Zobellia laminariae KMM 3676(T).</title>
        <authorList>
            <person name="Chernysheva N."/>
            <person name="Bystritskaya E."/>
            <person name="Stenkova A."/>
            <person name="Golovkin I."/>
            <person name="Nedashkovskaya O."/>
            <person name="Isaeva M."/>
        </authorList>
    </citation>
    <scope>NUCLEOTIDE SEQUENCE [LARGE SCALE GENOMIC DNA]</scope>
    <source>
        <strain evidence="1 2">KMM 3526</strain>
    </source>
</reference>
<dbReference type="SUPFAM" id="SSF50998">
    <property type="entry name" value="Quinoprotein alcohol dehydrogenase-like"/>
    <property type="match status" value="1"/>
</dbReference>
<sequence>MKQSILKISAFAVAFGLFTACSNDDNTIVDEESIIEEPSDTDSEELEFKDMESDWVRLSLLTDDSIDVMKADSGEITYSVDAVLAEGESFYSTNSGRYLAAINREGGQVRFFDSGISNHEDHGHEYEAKWASTEFSSLLPTHYTGSDGDIVIFNDGDGSIVYVDEESLEIPSYQPEIFMLENTVAHHGAAIKLDNGMFASTFKNTDEVGGIPQMVKFIDEQGNVIDDNGGVEVDGIHGVAVNGDYGVFGSTDGIILVDTESNIDLIENIEGLNADSGNWLASIKGHDESDHFFARAGNLGVYMIDPETKELANIYSGDDVSGDMFNFDGHYYILYTADNTIHVFDAETGTELINRTVEIANIPELATTTEASNANALDEDLSPVLVSSDDFIYVLAPNRVQIKVLQIESLEHVHTIELETPVNSIRINGFSIEGDQDAEHDH</sequence>
<dbReference type="InterPro" id="IPR011047">
    <property type="entry name" value="Quinoprotein_ADH-like_sf"/>
</dbReference>